<dbReference type="Proteomes" id="UP000674084">
    <property type="component" value="Unassembled WGS sequence"/>
</dbReference>
<name>A0ABS5DH01_9PSEU</name>
<gene>
    <name evidence="1" type="ORF">KBO27_16530</name>
</gene>
<organism evidence="1 2">
    <name type="scientific">Saccharopolyspora endophytica</name>
    <dbReference type="NCBI Taxonomy" id="543886"/>
    <lineage>
        <taxon>Bacteria</taxon>
        <taxon>Bacillati</taxon>
        <taxon>Actinomycetota</taxon>
        <taxon>Actinomycetes</taxon>
        <taxon>Pseudonocardiales</taxon>
        <taxon>Pseudonocardiaceae</taxon>
        <taxon>Saccharopolyspora</taxon>
    </lineage>
</organism>
<protein>
    <submittedName>
        <fullName evidence="1">Uncharacterized protein</fullName>
    </submittedName>
</protein>
<reference evidence="1 2" key="1">
    <citation type="submission" date="2021-04" db="EMBL/GenBank/DDBJ databases">
        <title>Whole-genome sequencing of Saccharopolyspora endophytica KCTC 19397.</title>
        <authorList>
            <person name="Ay H."/>
            <person name="Saygin H."/>
            <person name="Sahin N."/>
        </authorList>
    </citation>
    <scope>NUCLEOTIDE SEQUENCE [LARGE SCALE GENOMIC DNA]</scope>
    <source>
        <strain evidence="1 2">KCTC 19397</strain>
    </source>
</reference>
<keyword evidence="2" id="KW-1185">Reference proteome</keyword>
<comment type="caution">
    <text evidence="1">The sequence shown here is derived from an EMBL/GenBank/DDBJ whole genome shotgun (WGS) entry which is preliminary data.</text>
</comment>
<dbReference type="EMBL" id="JAGPXE010000006">
    <property type="protein sequence ID" value="MBQ0925565.1"/>
    <property type="molecule type" value="Genomic_DNA"/>
</dbReference>
<evidence type="ECO:0000313" key="2">
    <source>
        <dbReference type="Proteomes" id="UP000674084"/>
    </source>
</evidence>
<sequence length="51" mass="5837">MSVEVLRQVMNRALDNLRTRVGERLALESDFFWSVPPGLSYVPSRIFVRAG</sequence>
<dbReference type="RefSeq" id="WP_210970885.1">
    <property type="nucleotide sequence ID" value="NZ_JAGPXE010000006.1"/>
</dbReference>
<proteinExistence type="predicted"/>
<accession>A0ABS5DH01</accession>
<evidence type="ECO:0000313" key="1">
    <source>
        <dbReference type="EMBL" id="MBQ0925565.1"/>
    </source>
</evidence>